<dbReference type="EMBL" id="GBRH01251375">
    <property type="protein sequence ID" value="JAD46520.1"/>
    <property type="molecule type" value="Transcribed_RNA"/>
</dbReference>
<sequence>MDFWNYKYPDLRNSWISWIRSSAKWGRSHSTSGSTLQTGR</sequence>
<accession>A0A0A9ABZ8</accession>
<reference evidence="1" key="2">
    <citation type="journal article" date="2015" name="Data Brief">
        <title>Shoot transcriptome of the giant reed, Arundo donax.</title>
        <authorList>
            <person name="Barrero R.A."/>
            <person name="Guerrero F.D."/>
            <person name="Moolhuijzen P."/>
            <person name="Goolsby J.A."/>
            <person name="Tidwell J."/>
            <person name="Bellgard S.E."/>
            <person name="Bellgard M.I."/>
        </authorList>
    </citation>
    <scope>NUCLEOTIDE SEQUENCE</scope>
    <source>
        <tissue evidence="1">Shoot tissue taken approximately 20 cm above the soil surface</tissue>
    </source>
</reference>
<name>A0A0A9ABZ8_ARUDO</name>
<reference evidence="1" key="1">
    <citation type="submission" date="2014-09" db="EMBL/GenBank/DDBJ databases">
        <authorList>
            <person name="Magalhaes I.L.F."/>
            <person name="Oliveira U."/>
            <person name="Santos F.R."/>
            <person name="Vidigal T.H.D.A."/>
            <person name="Brescovit A.D."/>
            <person name="Santos A.J."/>
        </authorList>
    </citation>
    <scope>NUCLEOTIDE SEQUENCE</scope>
    <source>
        <tissue evidence="1">Shoot tissue taken approximately 20 cm above the soil surface</tissue>
    </source>
</reference>
<evidence type="ECO:0000313" key="1">
    <source>
        <dbReference type="EMBL" id="JAD46520.1"/>
    </source>
</evidence>
<organism evidence="1">
    <name type="scientific">Arundo donax</name>
    <name type="common">Giant reed</name>
    <name type="synonym">Donax arundinaceus</name>
    <dbReference type="NCBI Taxonomy" id="35708"/>
    <lineage>
        <taxon>Eukaryota</taxon>
        <taxon>Viridiplantae</taxon>
        <taxon>Streptophyta</taxon>
        <taxon>Embryophyta</taxon>
        <taxon>Tracheophyta</taxon>
        <taxon>Spermatophyta</taxon>
        <taxon>Magnoliopsida</taxon>
        <taxon>Liliopsida</taxon>
        <taxon>Poales</taxon>
        <taxon>Poaceae</taxon>
        <taxon>PACMAD clade</taxon>
        <taxon>Arundinoideae</taxon>
        <taxon>Arundineae</taxon>
        <taxon>Arundo</taxon>
    </lineage>
</organism>
<proteinExistence type="predicted"/>
<protein>
    <submittedName>
        <fullName evidence="1">Uncharacterized protein</fullName>
    </submittedName>
</protein>
<dbReference type="AlphaFoldDB" id="A0A0A9ABZ8"/>